<dbReference type="Proteomes" id="UP000285301">
    <property type="component" value="Unassembled WGS sequence"/>
</dbReference>
<dbReference type="OrthoDB" id="10030336at2759"/>
<gene>
    <name evidence="3" type="ORF">B4U79_02416</name>
    <name evidence="2" type="ORF">B4U79_11062</name>
</gene>
<keyword evidence="1" id="KW-0812">Transmembrane</keyword>
<keyword evidence="1" id="KW-1133">Transmembrane helix</keyword>
<keyword evidence="1" id="KW-0472">Membrane</keyword>
<evidence type="ECO:0000313" key="2">
    <source>
        <dbReference type="EMBL" id="RWS05497.1"/>
    </source>
</evidence>
<organism evidence="3 4">
    <name type="scientific">Dinothrombium tinctorium</name>
    <dbReference type="NCBI Taxonomy" id="1965070"/>
    <lineage>
        <taxon>Eukaryota</taxon>
        <taxon>Metazoa</taxon>
        <taxon>Ecdysozoa</taxon>
        <taxon>Arthropoda</taxon>
        <taxon>Chelicerata</taxon>
        <taxon>Arachnida</taxon>
        <taxon>Acari</taxon>
        <taxon>Acariformes</taxon>
        <taxon>Trombidiformes</taxon>
        <taxon>Prostigmata</taxon>
        <taxon>Anystina</taxon>
        <taxon>Parasitengona</taxon>
        <taxon>Trombidioidea</taxon>
        <taxon>Trombidiidae</taxon>
        <taxon>Dinothrombium</taxon>
    </lineage>
</organism>
<accession>A0A3S3P5H8</accession>
<comment type="caution">
    <text evidence="3">The sequence shown here is derived from an EMBL/GenBank/DDBJ whole genome shotgun (WGS) entry which is preliminary data.</text>
</comment>
<reference evidence="3" key="2">
    <citation type="submission" date="2018-11" db="EMBL/GenBank/DDBJ databases">
        <title>Trombidioid mite genomics.</title>
        <authorList>
            <person name="Dong X."/>
        </authorList>
    </citation>
    <scope>NUCLEOTIDE SEQUENCE</scope>
    <source>
        <strain evidence="3">UoL-WK</strain>
    </source>
</reference>
<feature type="transmembrane region" description="Helical" evidence="1">
    <location>
        <begin position="33"/>
        <end position="52"/>
    </location>
</feature>
<protein>
    <submittedName>
        <fullName evidence="3">Uncharacterized protein</fullName>
    </submittedName>
</protein>
<dbReference type="AlphaFoldDB" id="A0A3S3P5H8"/>
<sequence>MNIFSYIARDSNVFKCCVFKTQKKVREYKENSITRFSLLISLLAALFIRCNCMYR</sequence>
<dbReference type="EMBL" id="NCKU01004674">
    <property type="protein sequence ID" value="RWS05608.1"/>
    <property type="molecule type" value="Genomic_DNA"/>
</dbReference>
<evidence type="ECO:0000313" key="4">
    <source>
        <dbReference type="Proteomes" id="UP000285301"/>
    </source>
</evidence>
<evidence type="ECO:0000256" key="1">
    <source>
        <dbReference type="SAM" id="Phobius"/>
    </source>
</evidence>
<evidence type="ECO:0000313" key="3">
    <source>
        <dbReference type="EMBL" id="RWS05608.1"/>
    </source>
</evidence>
<reference evidence="3 4" key="1">
    <citation type="journal article" date="2018" name="Gigascience">
        <title>Genomes of trombidid mites reveal novel predicted allergens and laterally-transferred genes associated with secondary metabolism.</title>
        <authorList>
            <person name="Dong X."/>
            <person name="Chaisiri K."/>
            <person name="Xia D."/>
            <person name="Armstrong S.D."/>
            <person name="Fang Y."/>
            <person name="Donnelly M.J."/>
            <person name="Kadowaki T."/>
            <person name="McGarry J.W."/>
            <person name="Darby A.C."/>
            <person name="Makepeace B.L."/>
        </authorList>
    </citation>
    <scope>NUCLEOTIDE SEQUENCE [LARGE SCALE GENOMIC DNA]</scope>
    <source>
        <strain evidence="3">UoL-WK</strain>
    </source>
</reference>
<proteinExistence type="predicted"/>
<dbReference type="EMBL" id="NCKU01004738">
    <property type="protein sequence ID" value="RWS05497.1"/>
    <property type="molecule type" value="Genomic_DNA"/>
</dbReference>
<name>A0A3S3P5H8_9ACAR</name>
<keyword evidence="4" id="KW-1185">Reference proteome</keyword>